<feature type="compositionally biased region" description="Polar residues" evidence="1">
    <location>
        <begin position="1"/>
        <end position="11"/>
    </location>
</feature>
<reference evidence="2 3" key="1">
    <citation type="submission" date="2022-06" db="EMBL/GenBank/DDBJ databases">
        <title>Rhizosaccharibacter gen. nov. sp. nov. KSS12, endophytic bacteria isolated from sugarcane.</title>
        <authorList>
            <person name="Pitiwittayakul N."/>
        </authorList>
    </citation>
    <scope>NUCLEOTIDE SEQUENCE [LARGE SCALE GENOMIC DNA]</scope>
    <source>
        <strain evidence="2 3">KSS12</strain>
    </source>
</reference>
<comment type="caution">
    <text evidence="2">The sequence shown here is derived from an EMBL/GenBank/DDBJ whole genome shotgun (WGS) entry which is preliminary data.</text>
</comment>
<dbReference type="RefSeq" id="WP_422919724.1">
    <property type="nucleotide sequence ID" value="NZ_JAMZEJ010000005.1"/>
</dbReference>
<gene>
    <name evidence="2" type="ORF">NFI88_09020</name>
</gene>
<evidence type="ECO:0000313" key="2">
    <source>
        <dbReference type="EMBL" id="MCQ8240976.1"/>
    </source>
</evidence>
<feature type="compositionally biased region" description="Polar residues" evidence="1">
    <location>
        <begin position="28"/>
        <end position="40"/>
    </location>
</feature>
<organism evidence="2 3">
    <name type="scientific">Rhizosaccharibacter radicis</name>
    <dbReference type="NCBI Taxonomy" id="2782605"/>
    <lineage>
        <taxon>Bacteria</taxon>
        <taxon>Pseudomonadati</taxon>
        <taxon>Pseudomonadota</taxon>
        <taxon>Alphaproteobacteria</taxon>
        <taxon>Acetobacterales</taxon>
        <taxon>Acetobacteraceae</taxon>
        <taxon>Rhizosaccharibacter</taxon>
    </lineage>
</organism>
<proteinExistence type="predicted"/>
<feature type="compositionally biased region" description="Basic and acidic residues" evidence="1">
    <location>
        <begin position="52"/>
        <end position="64"/>
    </location>
</feature>
<accession>A0ABT1VXB9</accession>
<sequence length="64" mass="6668">MPDKTSGTEPQGNEHMNRPGVTNGVPDGTSTDEGMASPSSDRQDTETAPGRAGEDRGGRPDAKR</sequence>
<protein>
    <submittedName>
        <fullName evidence="2">Uncharacterized protein</fullName>
    </submittedName>
</protein>
<evidence type="ECO:0000256" key="1">
    <source>
        <dbReference type="SAM" id="MobiDB-lite"/>
    </source>
</evidence>
<evidence type="ECO:0000313" key="3">
    <source>
        <dbReference type="Proteomes" id="UP001524547"/>
    </source>
</evidence>
<name>A0ABT1VXB9_9PROT</name>
<dbReference type="Proteomes" id="UP001524547">
    <property type="component" value="Unassembled WGS sequence"/>
</dbReference>
<keyword evidence="3" id="KW-1185">Reference proteome</keyword>
<dbReference type="EMBL" id="JAMZEJ010000005">
    <property type="protein sequence ID" value="MCQ8240976.1"/>
    <property type="molecule type" value="Genomic_DNA"/>
</dbReference>
<feature type="region of interest" description="Disordered" evidence="1">
    <location>
        <begin position="1"/>
        <end position="64"/>
    </location>
</feature>